<organism evidence="7 8">
    <name type="scientific">Fusarium vanettenii (strain ATCC MYA-4622 / CBS 123669 / FGSC 9596 / NRRL 45880 / 77-13-4)</name>
    <name type="common">Fusarium solani subsp. pisi</name>
    <dbReference type="NCBI Taxonomy" id="660122"/>
    <lineage>
        <taxon>Eukaryota</taxon>
        <taxon>Fungi</taxon>
        <taxon>Dikarya</taxon>
        <taxon>Ascomycota</taxon>
        <taxon>Pezizomycotina</taxon>
        <taxon>Sordariomycetes</taxon>
        <taxon>Hypocreomycetidae</taxon>
        <taxon>Hypocreales</taxon>
        <taxon>Nectriaceae</taxon>
        <taxon>Fusarium</taxon>
        <taxon>Fusarium solani species complex</taxon>
        <taxon>Fusarium vanettenii</taxon>
    </lineage>
</organism>
<dbReference type="GO" id="GO:0050660">
    <property type="term" value="F:flavin adenine dinucleotide binding"/>
    <property type="evidence" value="ECO:0007669"/>
    <property type="project" value="InterPro"/>
</dbReference>
<keyword evidence="4" id="KW-0274">FAD</keyword>
<evidence type="ECO:0000256" key="3">
    <source>
        <dbReference type="ARBA" id="ARBA00022630"/>
    </source>
</evidence>
<dbReference type="InParanoid" id="C7Z4C9"/>
<dbReference type="GO" id="GO:0051698">
    <property type="term" value="F:saccharopine oxidase activity"/>
    <property type="evidence" value="ECO:0007669"/>
    <property type="project" value="TreeGrafter"/>
</dbReference>
<proteinExistence type="inferred from homology"/>
<dbReference type="AlphaFoldDB" id="C7Z4C9"/>
<dbReference type="RefSeq" id="XP_003047168.1">
    <property type="nucleotide sequence ID" value="XM_003047122.1"/>
</dbReference>
<dbReference type="HOGENOM" id="CLU_007884_0_2_1"/>
<dbReference type="STRING" id="660122.C7Z4C9"/>
<dbReference type="Gene3D" id="3.30.9.10">
    <property type="entry name" value="D-Amino Acid Oxidase, subunit A, domain 2"/>
    <property type="match status" value="2"/>
</dbReference>
<dbReference type="KEGG" id="nhe:NECHADRAFT_95360"/>
<dbReference type="PANTHER" id="PTHR10961:SF26">
    <property type="entry name" value="L-SACCHAROPINE OXIDASE"/>
    <property type="match status" value="1"/>
</dbReference>
<dbReference type="Proteomes" id="UP000005206">
    <property type="component" value="Chromosome 8"/>
</dbReference>
<accession>C7Z4C9</accession>
<evidence type="ECO:0000256" key="1">
    <source>
        <dbReference type="ARBA" id="ARBA00001974"/>
    </source>
</evidence>
<comment type="similarity">
    <text evidence="2">Belongs to the MSOX/MTOX family.</text>
</comment>
<dbReference type="Pfam" id="PF01266">
    <property type="entry name" value="DAO"/>
    <property type="match status" value="1"/>
</dbReference>
<dbReference type="InterPro" id="IPR006076">
    <property type="entry name" value="FAD-dep_OxRdtase"/>
</dbReference>
<evidence type="ECO:0000313" key="8">
    <source>
        <dbReference type="Proteomes" id="UP000005206"/>
    </source>
</evidence>
<dbReference type="GeneID" id="9675653"/>
<dbReference type="VEuPathDB" id="FungiDB:NECHADRAFT_95360"/>
<dbReference type="OrthoDB" id="2219495at2759"/>
<evidence type="ECO:0000259" key="6">
    <source>
        <dbReference type="Pfam" id="PF01266"/>
    </source>
</evidence>
<evidence type="ECO:0000256" key="5">
    <source>
        <dbReference type="ARBA" id="ARBA00023002"/>
    </source>
</evidence>
<evidence type="ECO:0000256" key="2">
    <source>
        <dbReference type="ARBA" id="ARBA00010989"/>
    </source>
</evidence>
<feature type="domain" description="FAD dependent oxidoreductase" evidence="6">
    <location>
        <begin position="11"/>
        <end position="387"/>
    </location>
</feature>
<evidence type="ECO:0000313" key="7">
    <source>
        <dbReference type="EMBL" id="EEU41455.1"/>
    </source>
</evidence>
<sequence length="434" mass="47945">MAVPRESTNIVVVGGGGTIGSSTALHLIRSGYKPTNITVLDVYPIPSSQSAGHDLNKIMSIRILNKPDLQLSLEALDMWNNDPLFRPFFHNVGMVNCSSSDKGIQGLRRARQNLINAKSDLEKTNVWLDNEDEILAEMPAFTREQVKGWKGVHSLDSGWLAAAKAINAIGNFLRDQGVKAGTFAQPLLSDDGKTCTGVQTLDGAKYYADKVVLATGAWSPALVNLEGQCVSKAWVFAQIQLTPEEAAEFKNAPVIYDGEYGFFFEPTEENIIKVCDEFPGFTRFLSHKPFGSDVAKQISVPRSHSQHPTDTYPDASEGSIRKAVARFLPRFKDRQLLNRSMCWCTDTADANLLICEHPRWKNFILATGDSGHSFKFLPNIGKHVVELIEGTLSEDLAYNWRWRPGGDALKSGRAAHAKDLADMPGWNHDQTSKL</sequence>
<keyword evidence="8" id="KW-1185">Reference proteome</keyword>
<dbReference type="Gene3D" id="3.50.50.60">
    <property type="entry name" value="FAD/NAD(P)-binding domain"/>
    <property type="match status" value="1"/>
</dbReference>
<dbReference type="InterPro" id="IPR045170">
    <property type="entry name" value="MTOX"/>
</dbReference>
<dbReference type="GO" id="GO:0008115">
    <property type="term" value="F:sarcosine oxidase activity"/>
    <property type="evidence" value="ECO:0007669"/>
    <property type="project" value="TreeGrafter"/>
</dbReference>
<protein>
    <recommendedName>
        <fullName evidence="6">FAD dependent oxidoreductase domain-containing protein</fullName>
    </recommendedName>
</protein>
<reference evidence="7 8" key="1">
    <citation type="journal article" date="2009" name="PLoS Genet.">
        <title>The genome of Nectria haematococca: contribution of supernumerary chromosomes to gene expansion.</title>
        <authorList>
            <person name="Coleman J.J."/>
            <person name="Rounsley S.D."/>
            <person name="Rodriguez-Carres M."/>
            <person name="Kuo A."/>
            <person name="Wasmann C.C."/>
            <person name="Grimwood J."/>
            <person name="Schmutz J."/>
            <person name="Taga M."/>
            <person name="White G.J."/>
            <person name="Zhou S."/>
            <person name="Schwartz D.C."/>
            <person name="Freitag M."/>
            <person name="Ma L.J."/>
            <person name="Danchin E.G."/>
            <person name="Henrissat B."/>
            <person name="Coutinho P.M."/>
            <person name="Nelson D.R."/>
            <person name="Straney D."/>
            <person name="Napoli C.A."/>
            <person name="Barker B.M."/>
            <person name="Gribskov M."/>
            <person name="Rep M."/>
            <person name="Kroken S."/>
            <person name="Molnar I."/>
            <person name="Rensing C."/>
            <person name="Kennell J.C."/>
            <person name="Zamora J."/>
            <person name="Farman M.L."/>
            <person name="Selker E.U."/>
            <person name="Salamov A."/>
            <person name="Shapiro H."/>
            <person name="Pangilinan J."/>
            <person name="Lindquist E."/>
            <person name="Lamers C."/>
            <person name="Grigoriev I.V."/>
            <person name="Geiser D.M."/>
            <person name="Covert S.F."/>
            <person name="Temporini E."/>
            <person name="Vanetten H.D."/>
        </authorList>
    </citation>
    <scope>NUCLEOTIDE SEQUENCE [LARGE SCALE GENOMIC DNA]</scope>
    <source>
        <strain evidence="8">ATCC MYA-4622 / CBS 123669 / FGSC 9596 / NRRL 45880 / 77-13-4</strain>
    </source>
</reference>
<gene>
    <name evidence="7" type="ORF">NECHADRAFT_95360</name>
</gene>
<dbReference type="PANTHER" id="PTHR10961">
    <property type="entry name" value="PEROXISOMAL SARCOSINE OXIDASE"/>
    <property type="match status" value="1"/>
</dbReference>
<dbReference type="EMBL" id="GG698909">
    <property type="protein sequence ID" value="EEU41455.1"/>
    <property type="molecule type" value="Genomic_DNA"/>
</dbReference>
<evidence type="ECO:0000256" key="4">
    <source>
        <dbReference type="ARBA" id="ARBA00022827"/>
    </source>
</evidence>
<comment type="cofactor">
    <cofactor evidence="1">
        <name>FAD</name>
        <dbReference type="ChEBI" id="CHEBI:57692"/>
    </cofactor>
</comment>
<keyword evidence="5" id="KW-0560">Oxidoreductase</keyword>
<keyword evidence="3" id="KW-0285">Flavoprotein</keyword>
<dbReference type="SUPFAM" id="SSF51905">
    <property type="entry name" value="FAD/NAD(P)-binding domain"/>
    <property type="match status" value="1"/>
</dbReference>
<dbReference type="InterPro" id="IPR036188">
    <property type="entry name" value="FAD/NAD-bd_sf"/>
</dbReference>
<dbReference type="eggNOG" id="KOG2820">
    <property type="taxonomic scope" value="Eukaryota"/>
</dbReference>
<name>C7Z4C9_FUSV7</name>